<keyword evidence="3" id="KW-0804">Transcription</keyword>
<dbReference type="InterPro" id="IPR000835">
    <property type="entry name" value="HTH_MarR-typ"/>
</dbReference>
<dbReference type="SMART" id="SM00347">
    <property type="entry name" value="HTH_MARR"/>
    <property type="match status" value="1"/>
</dbReference>
<dbReference type="InterPro" id="IPR036388">
    <property type="entry name" value="WH-like_DNA-bd_sf"/>
</dbReference>
<evidence type="ECO:0000259" key="4">
    <source>
        <dbReference type="PROSITE" id="PS50995"/>
    </source>
</evidence>
<dbReference type="RefSeq" id="WP_380015708.1">
    <property type="nucleotide sequence ID" value="NZ_JADIKI010000023.1"/>
</dbReference>
<dbReference type="SUPFAM" id="SSF46785">
    <property type="entry name" value="Winged helix' DNA-binding domain"/>
    <property type="match status" value="1"/>
</dbReference>
<keyword evidence="6" id="KW-1185">Reference proteome</keyword>
<sequence length="148" mass="16060">MNTVPSDTALAMTVAGELRVLVGKLKRRLREETGSHGLTWSQIAVLGYLERTGPTTVTELAQVEGVRPQSMGATVASLEEAGLVKGAPHPTDGRRTVLSLTPTARAWIKASRAAREDWLFHTIQTRLSPAEQKKLAVAVDLLKRLVEP</sequence>
<evidence type="ECO:0000256" key="1">
    <source>
        <dbReference type="ARBA" id="ARBA00023015"/>
    </source>
</evidence>
<dbReference type="Proteomes" id="UP001620409">
    <property type="component" value="Unassembled WGS sequence"/>
</dbReference>
<keyword evidence="1" id="KW-0805">Transcription regulation</keyword>
<feature type="domain" description="HTH marR-type" evidence="4">
    <location>
        <begin position="11"/>
        <end position="147"/>
    </location>
</feature>
<proteinExistence type="predicted"/>
<dbReference type="InterPro" id="IPR052526">
    <property type="entry name" value="HTH-type_Bedaq_tolerance"/>
</dbReference>
<dbReference type="Pfam" id="PF12802">
    <property type="entry name" value="MarR_2"/>
    <property type="match status" value="1"/>
</dbReference>
<evidence type="ECO:0000256" key="3">
    <source>
        <dbReference type="ARBA" id="ARBA00023163"/>
    </source>
</evidence>
<dbReference type="InterPro" id="IPR023187">
    <property type="entry name" value="Tscrpt_reg_MarR-type_CS"/>
</dbReference>
<reference evidence="5 6" key="1">
    <citation type="submission" date="2020-10" db="EMBL/GenBank/DDBJ databases">
        <title>Phylogeny of dyella-like bacteria.</title>
        <authorList>
            <person name="Fu J."/>
        </authorList>
    </citation>
    <scope>NUCLEOTIDE SEQUENCE [LARGE SCALE GENOMIC DNA]</scope>
    <source>
        <strain evidence="5 6">DHG40</strain>
    </source>
</reference>
<dbReference type="Gene3D" id="1.10.287.100">
    <property type="match status" value="1"/>
</dbReference>
<evidence type="ECO:0000313" key="6">
    <source>
        <dbReference type="Proteomes" id="UP001620409"/>
    </source>
</evidence>
<dbReference type="Gene3D" id="1.10.10.10">
    <property type="entry name" value="Winged helix-like DNA-binding domain superfamily/Winged helix DNA-binding domain"/>
    <property type="match status" value="1"/>
</dbReference>
<evidence type="ECO:0000313" key="5">
    <source>
        <dbReference type="EMBL" id="MFK2856624.1"/>
    </source>
</evidence>
<accession>A0ABW8IN15</accession>
<dbReference type="InterPro" id="IPR036390">
    <property type="entry name" value="WH_DNA-bd_sf"/>
</dbReference>
<dbReference type="EMBL" id="JADIKI010000023">
    <property type="protein sequence ID" value="MFK2856624.1"/>
    <property type="molecule type" value="Genomic_DNA"/>
</dbReference>
<dbReference type="PROSITE" id="PS50995">
    <property type="entry name" value="HTH_MARR_2"/>
    <property type="match status" value="1"/>
</dbReference>
<dbReference type="PANTHER" id="PTHR39515:SF2">
    <property type="entry name" value="HTH-TYPE TRANSCRIPTIONAL REGULATOR RV0880"/>
    <property type="match status" value="1"/>
</dbReference>
<keyword evidence="2" id="KW-0238">DNA-binding</keyword>
<protein>
    <submittedName>
        <fullName evidence="5">MarR family transcriptional regulator</fullName>
    </submittedName>
</protein>
<dbReference type="PROSITE" id="PS01117">
    <property type="entry name" value="HTH_MARR_1"/>
    <property type="match status" value="1"/>
</dbReference>
<comment type="caution">
    <text evidence="5">The sequence shown here is derived from an EMBL/GenBank/DDBJ whole genome shotgun (WGS) entry which is preliminary data.</text>
</comment>
<dbReference type="PANTHER" id="PTHR39515">
    <property type="entry name" value="CONSERVED PROTEIN"/>
    <property type="match status" value="1"/>
</dbReference>
<name>A0ABW8IN15_9GAMM</name>
<evidence type="ECO:0000256" key="2">
    <source>
        <dbReference type="ARBA" id="ARBA00023125"/>
    </source>
</evidence>
<organism evidence="5 6">
    <name type="scientific">Dyella humi</name>
    <dbReference type="NCBI Taxonomy" id="1770547"/>
    <lineage>
        <taxon>Bacteria</taxon>
        <taxon>Pseudomonadati</taxon>
        <taxon>Pseudomonadota</taxon>
        <taxon>Gammaproteobacteria</taxon>
        <taxon>Lysobacterales</taxon>
        <taxon>Rhodanobacteraceae</taxon>
        <taxon>Dyella</taxon>
    </lineage>
</organism>
<gene>
    <name evidence="5" type="ORF">ISP18_18595</name>
</gene>